<dbReference type="PROSITE" id="PS51645">
    <property type="entry name" value="PHR_CRY_ALPHA_BETA"/>
    <property type="match status" value="1"/>
</dbReference>
<keyword evidence="12" id="KW-0456">Lyase</keyword>
<dbReference type="InterPro" id="IPR006050">
    <property type="entry name" value="DNA_photolyase_N"/>
</dbReference>
<feature type="site" description="Electron transfer via tryptophanyl radical" evidence="9">
    <location>
        <position position="382"/>
    </location>
</feature>
<dbReference type="PROSITE" id="PS00394">
    <property type="entry name" value="DNA_PHOTOLYASES_1_1"/>
    <property type="match status" value="1"/>
</dbReference>
<evidence type="ECO:0000256" key="7">
    <source>
        <dbReference type="ARBA" id="ARBA00033999"/>
    </source>
</evidence>
<comment type="similarity">
    <text evidence="10">Belongs to the DNA photolyase family.</text>
</comment>
<keyword evidence="5 8" id="KW-0274">FAD</keyword>
<dbReference type="PANTHER" id="PTHR11455">
    <property type="entry name" value="CRYPTOCHROME"/>
    <property type="match status" value="1"/>
</dbReference>
<dbReference type="GO" id="GO:0043153">
    <property type="term" value="P:entrainment of circadian clock by photoperiod"/>
    <property type="evidence" value="ECO:0007669"/>
    <property type="project" value="TreeGrafter"/>
</dbReference>
<comment type="catalytic activity">
    <reaction evidence="7">
        <text>cyclobutadipyrimidine (in DNA) = 2 pyrimidine residues (in DNA).</text>
        <dbReference type="EC" id="4.1.99.3"/>
    </reaction>
</comment>
<accession>A0A345ZC98</accession>
<dbReference type="GO" id="GO:0071949">
    <property type="term" value="F:FAD binding"/>
    <property type="evidence" value="ECO:0007669"/>
    <property type="project" value="TreeGrafter"/>
</dbReference>
<evidence type="ECO:0000256" key="10">
    <source>
        <dbReference type="RuleBase" id="RU004182"/>
    </source>
</evidence>
<feature type="site" description="Electron transfer via tryptophanyl radical" evidence="9">
    <location>
        <position position="359"/>
    </location>
</feature>
<dbReference type="RefSeq" id="WP_115585930.1">
    <property type="nucleotide sequence ID" value="NZ_CP025544.1"/>
</dbReference>
<keyword evidence="4 8" id="KW-0285">Flavoprotein</keyword>
<comment type="cofactor">
    <cofactor evidence="8">
        <name>FAD</name>
        <dbReference type="ChEBI" id="CHEBI:57692"/>
    </cofactor>
    <text evidence="8">Binds 1 FAD per subunit.</text>
</comment>
<keyword evidence="13" id="KW-1185">Reference proteome</keyword>
<dbReference type="PROSITE" id="PS00691">
    <property type="entry name" value="DNA_PHOTOLYASES_1_2"/>
    <property type="match status" value="1"/>
</dbReference>
<dbReference type="SUPFAM" id="SSF52425">
    <property type="entry name" value="Cryptochrome/photolyase, N-terminal domain"/>
    <property type="match status" value="1"/>
</dbReference>
<evidence type="ECO:0000256" key="4">
    <source>
        <dbReference type="ARBA" id="ARBA00022630"/>
    </source>
</evidence>
<dbReference type="KEGG" id="cdes:C0J27_04175"/>
<dbReference type="EC" id="4.1.99.3" evidence="2"/>
<evidence type="ECO:0000256" key="1">
    <source>
        <dbReference type="ARBA" id="ARBA00001932"/>
    </source>
</evidence>
<dbReference type="InterPro" id="IPR018394">
    <property type="entry name" value="DNA_photolyase_1_CS_C"/>
</dbReference>
<dbReference type="InterPro" id="IPR036155">
    <property type="entry name" value="Crypto/Photolyase_N_sf"/>
</dbReference>
<reference evidence="12 13" key="1">
    <citation type="submission" date="2017-12" db="EMBL/GenBank/DDBJ databases">
        <title>Chromulinavorax destructans is a abundant pathogen of dominant heterotrophic picoflagllates.</title>
        <authorList>
            <person name="Deeg C.M."/>
            <person name="Zimmer M."/>
            <person name="Suttle C.A."/>
        </authorList>
    </citation>
    <scope>NUCLEOTIDE SEQUENCE [LARGE SCALE GENOMIC DNA]</scope>
    <source>
        <strain evidence="12 13">SeV1</strain>
    </source>
</reference>
<dbReference type="EMBL" id="CP025544">
    <property type="protein sequence ID" value="AXK60915.1"/>
    <property type="molecule type" value="Genomic_DNA"/>
</dbReference>
<dbReference type="PRINTS" id="PR00147">
    <property type="entry name" value="DNAPHOTLYASE"/>
</dbReference>
<dbReference type="SUPFAM" id="SSF48173">
    <property type="entry name" value="Cryptochrome/photolyase FAD-binding domain"/>
    <property type="match status" value="1"/>
</dbReference>
<dbReference type="FunFam" id="1.10.579.10:FF:000003">
    <property type="entry name" value="Deoxyribodipyrimidine photo-lyase"/>
    <property type="match status" value="1"/>
</dbReference>
<dbReference type="InterPro" id="IPR014729">
    <property type="entry name" value="Rossmann-like_a/b/a_fold"/>
</dbReference>
<dbReference type="Proteomes" id="UP000254834">
    <property type="component" value="Chromosome"/>
</dbReference>
<dbReference type="GO" id="GO:0032922">
    <property type="term" value="P:circadian regulation of gene expression"/>
    <property type="evidence" value="ECO:0007669"/>
    <property type="project" value="TreeGrafter"/>
</dbReference>
<dbReference type="GO" id="GO:0003904">
    <property type="term" value="F:deoxyribodipyrimidine photo-lyase activity"/>
    <property type="evidence" value="ECO:0007669"/>
    <property type="project" value="UniProtKB-EC"/>
</dbReference>
<dbReference type="OrthoDB" id="9772484at2"/>
<dbReference type="Gene3D" id="3.40.50.620">
    <property type="entry name" value="HUPs"/>
    <property type="match status" value="1"/>
</dbReference>
<dbReference type="Pfam" id="PF03441">
    <property type="entry name" value="FAD_binding_7"/>
    <property type="match status" value="1"/>
</dbReference>
<evidence type="ECO:0000256" key="3">
    <source>
        <dbReference type="ARBA" id="ARBA00014046"/>
    </source>
</evidence>
<dbReference type="GO" id="GO:0005737">
    <property type="term" value="C:cytoplasm"/>
    <property type="evidence" value="ECO:0007669"/>
    <property type="project" value="TreeGrafter"/>
</dbReference>
<evidence type="ECO:0000313" key="13">
    <source>
        <dbReference type="Proteomes" id="UP000254834"/>
    </source>
</evidence>
<feature type="site" description="Electron transfer via tryptophanyl radical" evidence="9">
    <location>
        <position position="306"/>
    </location>
</feature>
<organism evidence="12 13">
    <name type="scientific">Candidatus Chromulinivorax destructor</name>
    <dbReference type="NCBI Taxonomy" id="2066483"/>
    <lineage>
        <taxon>Bacteria</taxon>
        <taxon>Candidatus Babelota</taxon>
        <taxon>Candidatus Babeliae</taxon>
        <taxon>Candidatus Babeliales</taxon>
        <taxon>Candidatus Chromulinivoraceae</taxon>
        <taxon>Candidatus Chromulinivorax</taxon>
    </lineage>
</organism>
<evidence type="ECO:0000313" key="12">
    <source>
        <dbReference type="EMBL" id="AXK60915.1"/>
    </source>
</evidence>
<feature type="binding site" evidence="8">
    <location>
        <position position="272"/>
    </location>
    <ligand>
        <name>FAD</name>
        <dbReference type="ChEBI" id="CHEBI:57692"/>
    </ligand>
</feature>
<keyword evidence="6 10" id="KW-0157">Chromophore</keyword>
<feature type="domain" description="Photolyase/cryptochrome alpha/beta" evidence="11">
    <location>
        <begin position="6"/>
        <end position="129"/>
    </location>
</feature>
<dbReference type="InterPro" id="IPR036134">
    <property type="entry name" value="Crypto/Photolyase_FAD-like_sf"/>
</dbReference>
<evidence type="ECO:0000256" key="6">
    <source>
        <dbReference type="ARBA" id="ARBA00022991"/>
    </source>
</evidence>
<evidence type="ECO:0000256" key="8">
    <source>
        <dbReference type="PIRSR" id="PIRSR602081-1"/>
    </source>
</evidence>
<dbReference type="InterPro" id="IPR002081">
    <property type="entry name" value="Cryptochrome/DNA_photolyase_1"/>
</dbReference>
<dbReference type="Gene3D" id="1.10.579.10">
    <property type="entry name" value="DNA Cyclobutane Dipyrimidine Photolyase, subunit A, domain 3"/>
    <property type="match status" value="1"/>
</dbReference>
<dbReference type="AlphaFoldDB" id="A0A345ZC98"/>
<dbReference type="InterPro" id="IPR005101">
    <property type="entry name" value="Cryptochr/Photolyase_FAD-bd"/>
</dbReference>
<proteinExistence type="inferred from homology"/>
<evidence type="ECO:0000259" key="11">
    <source>
        <dbReference type="PROSITE" id="PS51645"/>
    </source>
</evidence>
<dbReference type="GO" id="GO:0000719">
    <property type="term" value="P:photoreactive repair"/>
    <property type="evidence" value="ECO:0007669"/>
    <property type="project" value="UniProtKB-ARBA"/>
</dbReference>
<feature type="binding site" evidence="8">
    <location>
        <begin position="235"/>
        <end position="239"/>
    </location>
    <ligand>
        <name>FAD</name>
        <dbReference type="ChEBI" id="CHEBI:57692"/>
    </ligand>
</feature>
<name>A0A345ZC98_9BACT</name>
<comment type="cofactor">
    <cofactor evidence="1">
        <name>(6R)-5,10-methylene-5,6,7,8-tetrahydrofolate</name>
        <dbReference type="ChEBI" id="CHEBI:15636"/>
    </cofactor>
</comment>
<feature type="binding site" evidence="8">
    <location>
        <position position="223"/>
    </location>
    <ligand>
        <name>FAD</name>
        <dbReference type="ChEBI" id="CHEBI:57692"/>
    </ligand>
</feature>
<feature type="binding site" evidence="8">
    <location>
        <begin position="372"/>
        <end position="374"/>
    </location>
    <ligand>
        <name>FAD</name>
        <dbReference type="ChEBI" id="CHEBI:57692"/>
    </ligand>
</feature>
<protein>
    <recommendedName>
        <fullName evidence="3">Deoxyribodipyrimidine photo-lyase</fullName>
        <ecNumber evidence="2">4.1.99.3</ecNumber>
    </recommendedName>
</protein>
<evidence type="ECO:0000256" key="9">
    <source>
        <dbReference type="PIRSR" id="PIRSR602081-2"/>
    </source>
</evidence>
<gene>
    <name evidence="12" type="ORF">C0J27_04175</name>
</gene>
<dbReference type="GO" id="GO:0003677">
    <property type="term" value="F:DNA binding"/>
    <property type="evidence" value="ECO:0007669"/>
    <property type="project" value="TreeGrafter"/>
</dbReference>
<evidence type="ECO:0000256" key="5">
    <source>
        <dbReference type="ARBA" id="ARBA00022827"/>
    </source>
</evidence>
<dbReference type="PANTHER" id="PTHR11455:SF18">
    <property type="entry name" value="SI:CH1073-390K14.1"/>
    <property type="match status" value="1"/>
</dbReference>
<sequence>MHEGLQVSIVWIRKDFRLSDNLALHHAAKAGIVLPVFIYNDTASLKMGSVSQWWLHHSLKDLHSSLENKLQVYTGNPEEKLFELATKHNIKHVYFNSSYEPEQLAQDKFIQKSLQNAGIVCEIFHSQLLWDPAKIVTGYGTPYKVYTPFYQNGCLHADAPRFPIAKPEKLVCYNNTQNSISIDALGLLENNTWNEKLSTIWTVGEKAAQDRLKSFIAHGLEGYKENRNIPSLDGTSRLSAYLHFGQISVNQVWYAVHKASAKNIPVQDSSCYLSEIGWREFCYNLLFNFPELPHKNFNAKFDAFPWVYNEEFFTAWKQGNTGIPIVDAGMRELAQTGYMHNRVRMIVASFLIKNLGIDWRLGKDWFWECLVDADLANNSANWQWVAGSGADAAPFFRIFNPVLQGEKFDPHGLYTRKYVPELALMPDKYLYKPWMAPANILKQACVSLGKNYPAPIVELDVSRNKALAAYKSL</sequence>
<dbReference type="Gene3D" id="1.25.40.80">
    <property type="match status" value="1"/>
</dbReference>
<evidence type="ECO:0000256" key="2">
    <source>
        <dbReference type="ARBA" id="ARBA00013149"/>
    </source>
</evidence>
<dbReference type="Pfam" id="PF00875">
    <property type="entry name" value="DNA_photolyase"/>
    <property type="match status" value="1"/>
</dbReference>